<dbReference type="Gene3D" id="1.25.10.10">
    <property type="entry name" value="Leucine-rich Repeat Variant"/>
    <property type="match status" value="1"/>
</dbReference>
<dbReference type="SUPFAM" id="SSF48371">
    <property type="entry name" value="ARM repeat"/>
    <property type="match status" value="1"/>
</dbReference>
<keyword evidence="10" id="KW-1185">Reference proteome</keyword>
<feature type="repeat" description="WD" evidence="5">
    <location>
        <begin position="106"/>
        <end position="136"/>
    </location>
</feature>
<dbReference type="GO" id="GO:0005737">
    <property type="term" value="C:cytoplasm"/>
    <property type="evidence" value="ECO:0007669"/>
    <property type="project" value="UniProtKB-SubCell"/>
</dbReference>
<keyword evidence="4" id="KW-0677">Repeat</keyword>
<accession>A0A507BXK5</accession>
<dbReference type="Gene3D" id="2.130.10.10">
    <property type="entry name" value="YVTN repeat-like/Quinoprotein amine dehydrogenase"/>
    <property type="match status" value="1"/>
</dbReference>
<evidence type="ECO:0000256" key="2">
    <source>
        <dbReference type="ARBA" id="ARBA00022490"/>
    </source>
</evidence>
<dbReference type="AlphaFoldDB" id="A0A507BXK5"/>
<dbReference type="GO" id="GO:0010992">
    <property type="term" value="P:ubiquitin recycling"/>
    <property type="evidence" value="ECO:0007669"/>
    <property type="project" value="TreeGrafter"/>
</dbReference>
<sequence length="769" mass="82144">MSGAFQLSASLAGHSQDVRAVASGGAGMICSASRDASVITWTRTDGASKWDSVNVIRSHDIKFVNAVAILPPSASHPQGLVISGGQDKIIHAADPLIPGDQPAYMLIGHTENVCALTVAANGDIISGSWDKTAKIWRDWNCLHTLEGHEASVWAVLSAGQDTVLTGSADKTIKLWRNGRNVQTYNGHTDAVRSLGWISQTGQFISAANDATVRIWNMDGQCVQELYGHTAFVYSVAVLPTGEIVSSGEDRTVRVWKGGDLVQTITHPCTSVWSVAALPDGDIVTGGSDALVRVFSRRSEALADAETIKDFNEAVANQAIPSNQVGDVNKDKLPGVEALSKSGKKDGDVIMIRNGNVVEAHQWEQTSSQWTKVGEVVDAIGSERKKIFNGREYDFVFDVDIGEGMPPLKLPYNASENPYFAAQQFLETNELSPNFLDQIAQFIIQNAKGVEIGTDSGPSDPYTGGGRYVPGQNSQAAPTTSSSINSSKGKAAVATSSLKEYASFKAANISAIRSKIQQFNNELSATPALQLDTSSLTILARVCTLLESAGATNSTVAFTVEDMGVVEKMAFEWPLNKRFPAVDLLRLCLAYSAQPILTHGATFIQKLLSLCPPGPQLSKEEETNLMLALRALANIYLHPAGRKVIASTRQQIFGAIKESWRGSVNKNLRLAFATVLLNASIHAAELPDESLAIDMVALILEFLIADNDSESTLRGLAALGTLAYNSSEGKSAAKALEASSQITSLAPRSAGADELKFREIANAVRSIIAS</sequence>
<dbReference type="InterPro" id="IPR013535">
    <property type="entry name" value="PUL_dom"/>
</dbReference>
<evidence type="ECO:0000256" key="5">
    <source>
        <dbReference type="PROSITE-ProRule" id="PRU00221"/>
    </source>
</evidence>
<dbReference type="PRINTS" id="PR00320">
    <property type="entry name" value="GPROTEINBRPT"/>
</dbReference>
<organism evidence="9 10">
    <name type="scientific">Synchytrium microbalum</name>
    <dbReference type="NCBI Taxonomy" id="1806994"/>
    <lineage>
        <taxon>Eukaryota</taxon>
        <taxon>Fungi</taxon>
        <taxon>Fungi incertae sedis</taxon>
        <taxon>Chytridiomycota</taxon>
        <taxon>Chytridiomycota incertae sedis</taxon>
        <taxon>Chytridiomycetes</taxon>
        <taxon>Synchytriales</taxon>
        <taxon>Synchytriaceae</taxon>
        <taxon>Synchytrium</taxon>
    </lineage>
</organism>
<feature type="repeat" description="WD" evidence="5">
    <location>
        <begin position="145"/>
        <end position="175"/>
    </location>
</feature>
<dbReference type="SMART" id="SM00320">
    <property type="entry name" value="WD40"/>
    <property type="match status" value="7"/>
</dbReference>
<dbReference type="PROSITE" id="PS50082">
    <property type="entry name" value="WD_REPEATS_2"/>
    <property type="match status" value="4"/>
</dbReference>
<keyword evidence="3 5" id="KW-0853">WD repeat</keyword>
<name>A0A507BXK5_9FUNG</name>
<feature type="repeat" description="WD" evidence="5">
    <location>
        <begin position="184"/>
        <end position="218"/>
    </location>
</feature>
<dbReference type="InterPro" id="IPR011989">
    <property type="entry name" value="ARM-like"/>
</dbReference>
<dbReference type="PANTHER" id="PTHR19849:SF0">
    <property type="entry name" value="PHOSPHOLIPASE A-2-ACTIVATING PROTEIN"/>
    <property type="match status" value="1"/>
</dbReference>
<evidence type="ECO:0008006" key="11">
    <source>
        <dbReference type="Google" id="ProtNLM"/>
    </source>
</evidence>
<dbReference type="GeneID" id="42007162"/>
<dbReference type="PROSITE" id="PS50294">
    <property type="entry name" value="WD_REPEATS_REGION"/>
    <property type="match status" value="2"/>
</dbReference>
<dbReference type="RefSeq" id="XP_031022161.1">
    <property type="nucleotide sequence ID" value="XM_031171865.1"/>
</dbReference>
<proteinExistence type="predicted"/>
<dbReference type="GO" id="GO:0043161">
    <property type="term" value="P:proteasome-mediated ubiquitin-dependent protein catabolic process"/>
    <property type="evidence" value="ECO:0007669"/>
    <property type="project" value="TreeGrafter"/>
</dbReference>
<dbReference type="GO" id="GO:0005634">
    <property type="term" value="C:nucleus"/>
    <property type="evidence" value="ECO:0007669"/>
    <property type="project" value="TreeGrafter"/>
</dbReference>
<evidence type="ECO:0000313" key="9">
    <source>
        <dbReference type="EMBL" id="TPX30514.1"/>
    </source>
</evidence>
<dbReference type="Pfam" id="PF00400">
    <property type="entry name" value="WD40"/>
    <property type="match status" value="5"/>
</dbReference>
<comment type="caution">
    <text evidence="9">The sequence shown here is derived from an EMBL/GenBank/DDBJ whole genome shotgun (WGS) entry which is preliminary data.</text>
</comment>
<dbReference type="OrthoDB" id="10265988at2759"/>
<protein>
    <recommendedName>
        <fullName evidence="11">Phospholipase A-2-activating protein</fullName>
    </recommendedName>
</protein>
<dbReference type="Pfam" id="PF09070">
    <property type="entry name" value="PFU"/>
    <property type="match status" value="1"/>
</dbReference>
<evidence type="ECO:0000259" key="8">
    <source>
        <dbReference type="PROSITE" id="PS51396"/>
    </source>
</evidence>
<dbReference type="InterPro" id="IPR001680">
    <property type="entry name" value="WD40_rpt"/>
</dbReference>
<feature type="repeat" description="WD" evidence="5">
    <location>
        <begin position="225"/>
        <end position="256"/>
    </location>
</feature>
<evidence type="ECO:0000313" key="10">
    <source>
        <dbReference type="Proteomes" id="UP000319731"/>
    </source>
</evidence>
<dbReference type="Pfam" id="PF08324">
    <property type="entry name" value="PUL"/>
    <property type="match status" value="1"/>
</dbReference>
<dbReference type="CDD" id="cd00200">
    <property type="entry name" value="WD40"/>
    <property type="match status" value="1"/>
</dbReference>
<dbReference type="STRING" id="1806994.A0A507BXK5"/>
<dbReference type="SUPFAM" id="SSF50978">
    <property type="entry name" value="WD40 repeat-like"/>
    <property type="match status" value="1"/>
</dbReference>
<dbReference type="PANTHER" id="PTHR19849">
    <property type="entry name" value="PHOSPHOLIPASE A-2-ACTIVATING PROTEIN"/>
    <property type="match status" value="1"/>
</dbReference>
<keyword evidence="2" id="KW-0963">Cytoplasm</keyword>
<dbReference type="InterPro" id="IPR020472">
    <property type="entry name" value="WD40_PAC1"/>
</dbReference>
<evidence type="ECO:0000256" key="3">
    <source>
        <dbReference type="ARBA" id="ARBA00022574"/>
    </source>
</evidence>
<dbReference type="InterPro" id="IPR036322">
    <property type="entry name" value="WD40_repeat_dom_sf"/>
</dbReference>
<dbReference type="GO" id="GO:0043130">
    <property type="term" value="F:ubiquitin binding"/>
    <property type="evidence" value="ECO:0007669"/>
    <property type="project" value="TreeGrafter"/>
</dbReference>
<evidence type="ECO:0000256" key="6">
    <source>
        <dbReference type="SAM" id="MobiDB-lite"/>
    </source>
</evidence>
<gene>
    <name evidence="9" type="ORF">SmJEL517_g05939</name>
</gene>
<dbReference type="Proteomes" id="UP000319731">
    <property type="component" value="Unassembled WGS sequence"/>
</dbReference>
<dbReference type="InterPro" id="IPR016024">
    <property type="entry name" value="ARM-type_fold"/>
</dbReference>
<evidence type="ECO:0000256" key="4">
    <source>
        <dbReference type="ARBA" id="ARBA00022737"/>
    </source>
</evidence>
<dbReference type="PROSITE" id="PS51396">
    <property type="entry name" value="PUL"/>
    <property type="match status" value="1"/>
</dbReference>
<dbReference type="InterPro" id="IPR038122">
    <property type="entry name" value="PFU_sf"/>
</dbReference>
<dbReference type="FunFam" id="2.130.10.10:FF:000236">
    <property type="entry name" value="Polyubiquitin binding protein (Doa1/Ufd3)"/>
    <property type="match status" value="1"/>
</dbReference>
<feature type="domain" description="PFU" evidence="7">
    <location>
        <begin position="361"/>
        <end position="456"/>
    </location>
</feature>
<feature type="region of interest" description="Disordered" evidence="6">
    <location>
        <begin position="453"/>
        <end position="485"/>
    </location>
</feature>
<reference evidence="9 10" key="1">
    <citation type="journal article" date="2019" name="Sci. Rep.">
        <title>Comparative genomics of chytrid fungi reveal insights into the obligate biotrophic and pathogenic lifestyle of Synchytrium endobioticum.</title>
        <authorList>
            <person name="van de Vossenberg B.T.L.H."/>
            <person name="Warris S."/>
            <person name="Nguyen H.D.T."/>
            <person name="van Gent-Pelzer M.P.E."/>
            <person name="Joly D.L."/>
            <person name="van de Geest H.C."/>
            <person name="Bonants P.J.M."/>
            <person name="Smith D.S."/>
            <person name="Levesque C.A."/>
            <person name="van der Lee T.A.J."/>
        </authorList>
    </citation>
    <scope>NUCLEOTIDE SEQUENCE [LARGE SCALE GENOMIC DNA]</scope>
    <source>
        <strain evidence="9 10">JEL517</strain>
    </source>
</reference>
<dbReference type="EMBL" id="QEAO01000066">
    <property type="protein sequence ID" value="TPX30514.1"/>
    <property type="molecule type" value="Genomic_DNA"/>
</dbReference>
<evidence type="ECO:0000259" key="7">
    <source>
        <dbReference type="PROSITE" id="PS51394"/>
    </source>
</evidence>
<feature type="domain" description="PUL" evidence="8">
    <location>
        <begin position="493"/>
        <end position="766"/>
    </location>
</feature>
<dbReference type="PROSITE" id="PS51394">
    <property type="entry name" value="PFU"/>
    <property type="match status" value="1"/>
</dbReference>
<dbReference type="InterPro" id="IPR015155">
    <property type="entry name" value="PFU"/>
</dbReference>
<comment type="subcellular location">
    <subcellularLocation>
        <location evidence="1">Cytoplasm</location>
    </subcellularLocation>
</comment>
<feature type="compositionally biased region" description="Polar residues" evidence="6">
    <location>
        <begin position="470"/>
        <end position="485"/>
    </location>
</feature>
<dbReference type="Gene3D" id="3.10.20.870">
    <property type="entry name" value="PFU (PLAA family ubiquitin binding), C-terminal domain"/>
    <property type="match status" value="1"/>
</dbReference>
<evidence type="ECO:0000256" key="1">
    <source>
        <dbReference type="ARBA" id="ARBA00004496"/>
    </source>
</evidence>
<dbReference type="InterPro" id="IPR015943">
    <property type="entry name" value="WD40/YVTN_repeat-like_dom_sf"/>
</dbReference>